<protein>
    <submittedName>
        <fullName evidence="1">Uncharacterized protein</fullName>
    </submittedName>
</protein>
<dbReference type="AlphaFoldDB" id="A0A372LMJ4"/>
<name>A0A372LMJ4_9BACI</name>
<accession>A0A372LMJ4</accession>
<organism evidence="1 2">
    <name type="scientific">Peribacillus saganii</name>
    <dbReference type="NCBI Taxonomy" id="2303992"/>
    <lineage>
        <taxon>Bacteria</taxon>
        <taxon>Bacillati</taxon>
        <taxon>Bacillota</taxon>
        <taxon>Bacilli</taxon>
        <taxon>Bacillales</taxon>
        <taxon>Bacillaceae</taxon>
        <taxon>Peribacillus</taxon>
    </lineage>
</organism>
<sequence length="150" mass="17645">MNRPVLEYRLLKATEDYTALYHYEHIELEQIAARRECEFFVKEGVTYKQVSSAKEQKLYIIYVKIHEESPREPVDPAGIGTMKLEVRELDAIRNHPVIDSFYLDNHMQVLGVIGCTFHYFQGKEWERDSAEIDEDRRVYVLYVSPTGLTI</sequence>
<comment type="caution">
    <text evidence="1">The sequence shown here is derived from an EMBL/GenBank/DDBJ whole genome shotgun (WGS) entry which is preliminary data.</text>
</comment>
<dbReference type="EMBL" id="QVTE01000045">
    <property type="protein sequence ID" value="RFU67278.1"/>
    <property type="molecule type" value="Genomic_DNA"/>
</dbReference>
<gene>
    <name evidence="1" type="ORF">D0469_15370</name>
</gene>
<dbReference type="Proteomes" id="UP000264541">
    <property type="component" value="Unassembled WGS sequence"/>
</dbReference>
<reference evidence="1 2" key="1">
    <citation type="submission" date="2018-08" db="EMBL/GenBank/DDBJ databases">
        <title>Bacillus chawlae sp. nov., Bacillus glennii sp. nov., and Bacillus saganii sp. nov. Isolated from the Vehicle Assembly Building at Kennedy Space Center where the Viking Spacecraft were Assembled.</title>
        <authorList>
            <person name="Seuylemezian A."/>
            <person name="Vaishampayan P."/>
        </authorList>
    </citation>
    <scope>NUCLEOTIDE SEQUENCE [LARGE SCALE GENOMIC DNA]</scope>
    <source>
        <strain evidence="1 2">V47-23a</strain>
    </source>
</reference>
<dbReference type="RefSeq" id="WP_117327610.1">
    <property type="nucleotide sequence ID" value="NZ_QVTE01000045.1"/>
</dbReference>
<evidence type="ECO:0000313" key="2">
    <source>
        <dbReference type="Proteomes" id="UP000264541"/>
    </source>
</evidence>
<keyword evidence="2" id="KW-1185">Reference proteome</keyword>
<dbReference type="OrthoDB" id="1682087at2"/>
<proteinExistence type="predicted"/>
<evidence type="ECO:0000313" key="1">
    <source>
        <dbReference type="EMBL" id="RFU67278.1"/>
    </source>
</evidence>